<keyword evidence="11" id="KW-1185">Reference proteome</keyword>
<dbReference type="PANTHER" id="PTHR45665">
    <property type="entry name" value="AQUAPORIN-8"/>
    <property type="match status" value="1"/>
</dbReference>
<gene>
    <name evidence="10" type="ORF">WJX72_011971</name>
</gene>
<evidence type="ECO:0000256" key="9">
    <source>
        <dbReference type="SAM" id="Phobius"/>
    </source>
</evidence>
<evidence type="ECO:0000313" key="10">
    <source>
        <dbReference type="EMBL" id="KAK9830482.1"/>
    </source>
</evidence>
<dbReference type="InterPro" id="IPR034294">
    <property type="entry name" value="Aquaporin_transptr"/>
</dbReference>
<keyword evidence="6 9" id="KW-0472">Membrane</keyword>
<keyword evidence="4" id="KW-0677">Repeat</keyword>
<keyword evidence="5 9" id="KW-1133">Transmembrane helix</keyword>
<evidence type="ECO:0000256" key="4">
    <source>
        <dbReference type="ARBA" id="ARBA00022737"/>
    </source>
</evidence>
<dbReference type="PRINTS" id="PR00783">
    <property type="entry name" value="MINTRINSICP"/>
</dbReference>
<organism evidence="10 11">
    <name type="scientific">[Myrmecia] bisecta</name>
    <dbReference type="NCBI Taxonomy" id="41462"/>
    <lineage>
        <taxon>Eukaryota</taxon>
        <taxon>Viridiplantae</taxon>
        <taxon>Chlorophyta</taxon>
        <taxon>core chlorophytes</taxon>
        <taxon>Trebouxiophyceae</taxon>
        <taxon>Trebouxiales</taxon>
        <taxon>Trebouxiaceae</taxon>
        <taxon>Myrmecia</taxon>
    </lineage>
</organism>
<dbReference type="PANTHER" id="PTHR45665:SF9">
    <property type="entry name" value="AQUAPORIN-8"/>
    <property type="match status" value="1"/>
</dbReference>
<feature type="region of interest" description="Disordered" evidence="8">
    <location>
        <begin position="304"/>
        <end position="367"/>
    </location>
</feature>
<feature type="transmembrane region" description="Helical" evidence="9">
    <location>
        <begin position="160"/>
        <end position="180"/>
    </location>
</feature>
<feature type="compositionally biased region" description="Polar residues" evidence="8">
    <location>
        <begin position="340"/>
        <end position="351"/>
    </location>
</feature>
<reference evidence="10 11" key="1">
    <citation type="journal article" date="2024" name="Nat. Commun.">
        <title>Phylogenomics reveals the evolutionary origins of lichenization in chlorophyte algae.</title>
        <authorList>
            <person name="Puginier C."/>
            <person name="Libourel C."/>
            <person name="Otte J."/>
            <person name="Skaloud P."/>
            <person name="Haon M."/>
            <person name="Grisel S."/>
            <person name="Petersen M."/>
            <person name="Berrin J.G."/>
            <person name="Delaux P.M."/>
            <person name="Dal Grande F."/>
            <person name="Keller J."/>
        </authorList>
    </citation>
    <scope>NUCLEOTIDE SEQUENCE [LARGE SCALE GENOMIC DNA]</scope>
    <source>
        <strain evidence="10 11">SAG 2043</strain>
    </source>
</reference>
<proteinExistence type="inferred from homology"/>
<dbReference type="Gene3D" id="1.20.1080.10">
    <property type="entry name" value="Glycerol uptake facilitator protein"/>
    <property type="match status" value="1"/>
</dbReference>
<dbReference type="SUPFAM" id="SSF81338">
    <property type="entry name" value="Aquaporin-like"/>
    <property type="match status" value="1"/>
</dbReference>
<dbReference type="Pfam" id="PF00230">
    <property type="entry name" value="MIP"/>
    <property type="match status" value="1"/>
</dbReference>
<evidence type="ECO:0000256" key="5">
    <source>
        <dbReference type="ARBA" id="ARBA00022989"/>
    </source>
</evidence>
<evidence type="ECO:0008006" key="12">
    <source>
        <dbReference type="Google" id="ProtNLM"/>
    </source>
</evidence>
<name>A0AAW1R9F7_9CHLO</name>
<keyword evidence="3 7" id="KW-0812">Transmembrane</keyword>
<comment type="subcellular location">
    <subcellularLocation>
        <location evidence="1">Endomembrane system</location>
        <topology evidence="1">Multi-pass membrane protein</topology>
    </subcellularLocation>
</comment>
<dbReference type="InterPro" id="IPR000425">
    <property type="entry name" value="MIP"/>
</dbReference>
<feature type="transmembrane region" description="Helical" evidence="9">
    <location>
        <begin position="192"/>
        <end position="212"/>
    </location>
</feature>
<comment type="caution">
    <text evidence="10">The sequence shown here is derived from an EMBL/GenBank/DDBJ whole genome shotgun (WGS) entry which is preliminary data.</text>
</comment>
<dbReference type="EMBL" id="JALJOR010000001">
    <property type="protein sequence ID" value="KAK9830482.1"/>
    <property type="molecule type" value="Genomic_DNA"/>
</dbReference>
<protein>
    <recommendedName>
        <fullName evidence="12">Aquaporin</fullName>
    </recommendedName>
</protein>
<evidence type="ECO:0000256" key="1">
    <source>
        <dbReference type="ARBA" id="ARBA00004127"/>
    </source>
</evidence>
<evidence type="ECO:0000256" key="6">
    <source>
        <dbReference type="ARBA" id="ARBA00023136"/>
    </source>
</evidence>
<keyword evidence="2 7" id="KW-0813">Transport</keyword>
<accession>A0AAW1R9F7</accession>
<dbReference type="InterPro" id="IPR023271">
    <property type="entry name" value="Aquaporin-like"/>
</dbReference>
<dbReference type="GO" id="GO:0005737">
    <property type="term" value="C:cytoplasm"/>
    <property type="evidence" value="ECO:0007669"/>
    <property type="project" value="UniProtKB-ARBA"/>
</dbReference>
<feature type="transmembrane region" description="Helical" evidence="9">
    <location>
        <begin position="112"/>
        <end position="132"/>
    </location>
</feature>
<dbReference type="GO" id="GO:0015250">
    <property type="term" value="F:water channel activity"/>
    <property type="evidence" value="ECO:0007669"/>
    <property type="project" value="UniProtKB-ARBA"/>
</dbReference>
<dbReference type="GO" id="GO:0016020">
    <property type="term" value="C:membrane"/>
    <property type="evidence" value="ECO:0007669"/>
    <property type="project" value="InterPro"/>
</dbReference>
<evidence type="ECO:0000313" key="11">
    <source>
        <dbReference type="Proteomes" id="UP001489004"/>
    </source>
</evidence>
<evidence type="ECO:0000256" key="2">
    <source>
        <dbReference type="ARBA" id="ARBA00022448"/>
    </source>
</evidence>
<evidence type="ECO:0000256" key="8">
    <source>
        <dbReference type="SAM" id="MobiDB-lite"/>
    </source>
</evidence>
<evidence type="ECO:0000256" key="3">
    <source>
        <dbReference type="ARBA" id="ARBA00022692"/>
    </source>
</evidence>
<sequence>MARPSEQDETTLFAHNNNNWTKHNPVTSFMEISSEPVMYAKEEEDGVDRGNDFWAAFKIYGGNADDSVAAYGNGITLAIVVYATANVSGGHINPAVTLATCLTGHTSWGKGFWYAIAQFLGGIFGALINAGLQRDAHVGAGAGPGCFTHLGGHPIGKSQLFWWETIMTFTLVSVVFAVAVTKPGHGNIGPLAVGYTLFASAFVGGPYTGAALNPARVFGPALVYDCYWNTAFIYIFGEFFGALIAATLVLPLYGFGQFGSLFDTRLFSMVGLNVPNSMASHHRPPPGSVRLVDQEPPVDLEAEMTSAPAMRPKPSLAALAEQDRRPHPAPANVRGAHGSDSPQWSLSSQPEAGTWAAGGDRVERGRA</sequence>
<dbReference type="GO" id="GO:0012505">
    <property type="term" value="C:endomembrane system"/>
    <property type="evidence" value="ECO:0007669"/>
    <property type="project" value="UniProtKB-SubCell"/>
</dbReference>
<dbReference type="Proteomes" id="UP001489004">
    <property type="component" value="Unassembled WGS sequence"/>
</dbReference>
<dbReference type="InterPro" id="IPR022357">
    <property type="entry name" value="MIP_CS"/>
</dbReference>
<feature type="transmembrane region" description="Helical" evidence="9">
    <location>
        <begin position="232"/>
        <end position="255"/>
    </location>
</feature>
<comment type="similarity">
    <text evidence="7">Belongs to the MIP/aquaporin (TC 1.A.8) family.</text>
</comment>
<dbReference type="PROSITE" id="PS00221">
    <property type="entry name" value="MIP"/>
    <property type="match status" value="1"/>
</dbReference>
<dbReference type="AlphaFoldDB" id="A0AAW1R9F7"/>
<dbReference type="GO" id="GO:0019755">
    <property type="term" value="P:one-carbon compound transport"/>
    <property type="evidence" value="ECO:0007669"/>
    <property type="project" value="UniProtKB-ARBA"/>
</dbReference>
<evidence type="ECO:0000256" key="7">
    <source>
        <dbReference type="RuleBase" id="RU000477"/>
    </source>
</evidence>